<dbReference type="PANTHER" id="PTHR31594:SF11">
    <property type="entry name" value="NEOVERRUCOTOXIN SUBUNIT ALPHA-LIKE ISOFORM X1-RELATED"/>
    <property type="match status" value="1"/>
</dbReference>
<proteinExistence type="inferred from homology"/>
<dbReference type="FunFam" id="3.40.50.300:FF:002049">
    <property type="entry name" value="Si:ch73-170d6.2"/>
    <property type="match status" value="1"/>
</dbReference>
<dbReference type="InterPro" id="IPR030379">
    <property type="entry name" value="G_SEPTIN_dom"/>
</dbReference>
<dbReference type="Pfam" id="PF21109">
    <property type="entry name" value="Stonustoxin_helical"/>
    <property type="match status" value="1"/>
</dbReference>
<feature type="domain" description="Fibronectin type-III" evidence="2">
    <location>
        <begin position="324"/>
        <end position="418"/>
    </location>
</feature>
<dbReference type="AlphaFoldDB" id="A0AAD1W087"/>
<dbReference type="InterPro" id="IPR040581">
    <property type="entry name" value="Thioredoxin_11"/>
</dbReference>
<dbReference type="InterPro" id="IPR003961">
    <property type="entry name" value="FN3_dom"/>
</dbReference>
<dbReference type="SUPFAM" id="SSF49265">
    <property type="entry name" value="Fibronectin type III"/>
    <property type="match status" value="1"/>
</dbReference>
<reference evidence="3" key="1">
    <citation type="submission" date="2022-03" db="EMBL/GenBank/DDBJ databases">
        <authorList>
            <person name="Alioto T."/>
            <person name="Alioto T."/>
            <person name="Gomez Garrido J."/>
        </authorList>
    </citation>
    <scope>NUCLEOTIDE SEQUENCE</scope>
</reference>
<evidence type="ECO:0000256" key="1">
    <source>
        <dbReference type="RuleBase" id="RU004560"/>
    </source>
</evidence>
<organism evidence="3 4">
    <name type="scientific">Pelobates cultripes</name>
    <name type="common">Western spadefoot toad</name>
    <dbReference type="NCBI Taxonomy" id="61616"/>
    <lineage>
        <taxon>Eukaryota</taxon>
        <taxon>Metazoa</taxon>
        <taxon>Chordata</taxon>
        <taxon>Craniata</taxon>
        <taxon>Vertebrata</taxon>
        <taxon>Euteleostomi</taxon>
        <taxon>Amphibia</taxon>
        <taxon>Batrachia</taxon>
        <taxon>Anura</taxon>
        <taxon>Pelobatoidea</taxon>
        <taxon>Pelobatidae</taxon>
        <taxon>Pelobates</taxon>
    </lineage>
</organism>
<comment type="similarity">
    <text evidence="1">Belongs to the TRAFAC class TrmE-Era-EngA-EngB-Septin-like GTPase superfamily. Septin GTPase family.</text>
</comment>
<dbReference type="Pfam" id="PF00735">
    <property type="entry name" value="Septin"/>
    <property type="match status" value="1"/>
</dbReference>
<dbReference type="InterPro" id="IPR052090">
    <property type="entry name" value="Cytolytic_pore-forming_toxin"/>
</dbReference>
<keyword evidence="1" id="KW-0342">GTP-binding</keyword>
<evidence type="ECO:0000313" key="3">
    <source>
        <dbReference type="EMBL" id="CAH2281655.1"/>
    </source>
</evidence>
<dbReference type="PROSITE" id="PS50853">
    <property type="entry name" value="FN3"/>
    <property type="match status" value="2"/>
</dbReference>
<dbReference type="Pfam" id="PF18078">
    <property type="entry name" value="Thioredoxin_11"/>
    <property type="match status" value="1"/>
</dbReference>
<dbReference type="Proteomes" id="UP001295444">
    <property type="component" value="Chromosome 04"/>
</dbReference>
<dbReference type="CDD" id="cd00063">
    <property type="entry name" value="FN3"/>
    <property type="match status" value="2"/>
</dbReference>
<accession>A0AAD1W087</accession>
<dbReference type="InterPro" id="IPR013783">
    <property type="entry name" value="Ig-like_fold"/>
</dbReference>
<keyword evidence="4" id="KW-1185">Reference proteome</keyword>
<name>A0AAD1W087_PELCU</name>
<evidence type="ECO:0000259" key="2">
    <source>
        <dbReference type="PROSITE" id="PS50853"/>
    </source>
</evidence>
<dbReference type="SUPFAM" id="SSF52540">
    <property type="entry name" value="P-loop containing nucleoside triphosphate hydrolases"/>
    <property type="match status" value="1"/>
</dbReference>
<dbReference type="CDD" id="cd00882">
    <property type="entry name" value="Ras_like_GTPase"/>
    <property type="match status" value="1"/>
</dbReference>
<dbReference type="EMBL" id="OW240915">
    <property type="protein sequence ID" value="CAH2281655.1"/>
    <property type="molecule type" value="Genomic_DNA"/>
</dbReference>
<dbReference type="GO" id="GO:0005525">
    <property type="term" value="F:GTP binding"/>
    <property type="evidence" value="ECO:0007669"/>
    <property type="project" value="UniProtKB-KW"/>
</dbReference>
<dbReference type="InterPro" id="IPR027417">
    <property type="entry name" value="P-loop_NTPase"/>
</dbReference>
<dbReference type="Pfam" id="PF00041">
    <property type="entry name" value="fn3"/>
    <property type="match status" value="2"/>
</dbReference>
<gene>
    <name evidence="3" type="ORF">PECUL_23A032663</name>
</gene>
<feature type="domain" description="Fibronectin type-III" evidence="2">
    <location>
        <begin position="230"/>
        <end position="322"/>
    </location>
</feature>
<protein>
    <submittedName>
        <fullName evidence="3">NADPH oxidase 4</fullName>
    </submittedName>
</protein>
<sequence>MAEVNMQCNDLMKHPVAETFPDVERKIHQFREYCEQFTLGFQKQLTQTLPSIRGGEMDEAALAEILKVKEESPFRELDITEFLRKILHEMDFIKSLLEALPKIQLVPTENKLREAVIKPDIDFTVCFNFTSLSSFDPYLLHIHDWLDMNRFTPGRVDEKMNAPHWFGELGMTRTARQYVKEFYAFFCANLNNNRTQFVVSSLPDTNNLGISIYLYEEGELINTNFKLPSQPYPMVITMKTHNTIELSLRPAELGRESIKSFRVEHKCVHDDVWLSLNVQKTEKIEVTGLNPNTSYEFRYAAVCSAGHSVMSEVTAPEKTLPTCPPVTPRAIPEMTSIVALWKTPSIVGTGVKIKQYRVQYKVKNSKTWLDKCTEGNLENCVIEGLKKKIVYEICVCAICGDDGESAPSEEIECETLGEGVSTAAHRLLRQSKLLTQWQPSVYKLQADCRRSGYPTFSLGRENPETLNKAILLIGEMGSGKTTLINGMTNYILGVDWKDEFRFKLVHEVMNQSEAHSQDSPVTVYKLNYESGYKIPYSFTLIDTPGFGDTQGMAQDKKITEAINDFLISDNGIDQINAVCFVVQSSLARLTPTQKYILDFVCSLLGNLTRDSIFFLITFCDGDRPPVLEAIKAADIPCSLDSRGDPKHFKFNNSALFAENTENETKLNHKFWAVGEEAMRVFFQWLNTEEAKGFRITRELLNEQKGVKDTLQHLQSLIKAGLSKVVEIRTTQRALQANIFLQATNKDFTSEIETYVDAVMPIDNGVINCLQCDFICHCPCTCNVTSEDLSKCSSMDKKGSCLNCPGKCSWQTHFIERHTSEKVKQSVQLTDGQKAQTYHKSCQEIERLSEELSYLQEMLSTIKKATEEVIHQYCRNLEDLYGIVLENDFFQFPDHITLIIQSEKEAAKPGNQARLRALEQVRETAQSLQKIFTEDDTLNKP</sequence>
<dbReference type="Gene3D" id="2.60.40.10">
    <property type="entry name" value="Immunoglobulins"/>
    <property type="match status" value="2"/>
</dbReference>
<dbReference type="InterPro" id="IPR048997">
    <property type="entry name" value="Stonustoxin-like_helical"/>
</dbReference>
<keyword evidence="1" id="KW-0547">Nucleotide-binding</keyword>
<dbReference type="SMART" id="SM00060">
    <property type="entry name" value="FN3"/>
    <property type="match status" value="2"/>
</dbReference>
<dbReference type="InterPro" id="IPR036116">
    <property type="entry name" value="FN3_sf"/>
</dbReference>
<dbReference type="Gene3D" id="3.40.50.300">
    <property type="entry name" value="P-loop containing nucleotide triphosphate hydrolases"/>
    <property type="match status" value="1"/>
</dbReference>
<dbReference type="PANTHER" id="PTHR31594">
    <property type="entry name" value="AIG1-TYPE G DOMAIN-CONTAINING PROTEIN"/>
    <property type="match status" value="1"/>
</dbReference>
<evidence type="ECO:0000313" key="4">
    <source>
        <dbReference type="Proteomes" id="UP001295444"/>
    </source>
</evidence>